<reference evidence="1 2" key="1">
    <citation type="submission" date="2017-01" db="EMBL/GenBank/DDBJ databases">
        <title>Genome analysis of Paenibacillus selenitrireducens ES3-24.</title>
        <authorList>
            <person name="Xu D."/>
            <person name="Yao R."/>
            <person name="Zheng S."/>
        </authorList>
    </citation>
    <scope>NUCLEOTIDE SEQUENCE [LARGE SCALE GENOMIC DNA]</scope>
    <source>
        <strain evidence="1 2">ES3-24</strain>
    </source>
</reference>
<gene>
    <name evidence="1" type="ORF">BVG16_29450</name>
</gene>
<dbReference type="AlphaFoldDB" id="A0A1T2X0N0"/>
<evidence type="ECO:0000313" key="2">
    <source>
        <dbReference type="Proteomes" id="UP000190188"/>
    </source>
</evidence>
<protein>
    <submittedName>
        <fullName evidence="1">Uncharacterized protein</fullName>
    </submittedName>
</protein>
<dbReference type="EMBL" id="MSZX01000019">
    <property type="protein sequence ID" value="OPA73351.1"/>
    <property type="molecule type" value="Genomic_DNA"/>
</dbReference>
<name>A0A1T2X0N0_9BACL</name>
<dbReference type="Proteomes" id="UP000190188">
    <property type="component" value="Unassembled WGS sequence"/>
</dbReference>
<keyword evidence="2" id="KW-1185">Reference proteome</keyword>
<evidence type="ECO:0000313" key="1">
    <source>
        <dbReference type="EMBL" id="OPA73351.1"/>
    </source>
</evidence>
<sequence>MSDNVSFEKPLRSVEPALYGWLQSEMSRLHIHPYDVHAGAEVQSDGVLVRLRFGERLSYVQEQHFSRDAIESQSLEINRFFAKVGEDIQKALVSDYFKMMKP</sequence>
<comment type="caution">
    <text evidence="1">The sequence shown here is derived from an EMBL/GenBank/DDBJ whole genome shotgun (WGS) entry which is preliminary data.</text>
</comment>
<organism evidence="1 2">
    <name type="scientific">Paenibacillus selenitireducens</name>
    <dbReference type="NCBI Taxonomy" id="1324314"/>
    <lineage>
        <taxon>Bacteria</taxon>
        <taxon>Bacillati</taxon>
        <taxon>Bacillota</taxon>
        <taxon>Bacilli</taxon>
        <taxon>Bacillales</taxon>
        <taxon>Paenibacillaceae</taxon>
        <taxon>Paenibacillus</taxon>
    </lineage>
</organism>
<dbReference type="STRING" id="1324314.BVG16_29450"/>
<accession>A0A1T2X0N0</accession>
<proteinExistence type="predicted"/>